<evidence type="ECO:0000259" key="1">
    <source>
        <dbReference type="Pfam" id="PF24722"/>
    </source>
</evidence>
<feature type="domain" description="DUF7674" evidence="1">
    <location>
        <begin position="8"/>
        <end position="108"/>
    </location>
</feature>
<gene>
    <name evidence="2" type="ORF">BCY89_19105</name>
</gene>
<proteinExistence type="predicted"/>
<accession>A0A420FDK8</accession>
<name>A0A420FDK8_9SPHI</name>
<reference evidence="2 3" key="1">
    <citation type="submission" date="2016-07" db="EMBL/GenBank/DDBJ databases">
        <title>Genome analysis of Sphingobacterium siyangense T12B17.</title>
        <authorList>
            <person name="Xu D."/>
            <person name="Su Y."/>
            <person name="Zheng S."/>
        </authorList>
    </citation>
    <scope>NUCLEOTIDE SEQUENCE [LARGE SCALE GENOMIC DNA]</scope>
    <source>
        <strain evidence="2 3">T12B17</strain>
    </source>
</reference>
<organism evidence="2 3">
    <name type="scientific">Sphingobacterium siyangense</name>
    <dbReference type="NCBI Taxonomy" id="459529"/>
    <lineage>
        <taxon>Bacteria</taxon>
        <taxon>Pseudomonadati</taxon>
        <taxon>Bacteroidota</taxon>
        <taxon>Sphingobacteriia</taxon>
        <taxon>Sphingobacteriales</taxon>
        <taxon>Sphingobacteriaceae</taxon>
        <taxon>Sphingobacterium</taxon>
    </lineage>
</organism>
<dbReference type="Proteomes" id="UP000286402">
    <property type="component" value="Unassembled WGS sequence"/>
</dbReference>
<comment type="caution">
    <text evidence="2">The sequence shown here is derived from an EMBL/GenBank/DDBJ whole genome shotgun (WGS) entry which is preliminary data.</text>
</comment>
<dbReference type="InterPro" id="IPR056091">
    <property type="entry name" value="DUF7674"/>
</dbReference>
<dbReference type="Pfam" id="PF24722">
    <property type="entry name" value="DUF7674"/>
    <property type="match status" value="1"/>
</dbReference>
<sequence length="121" mass="14227">MKDQDLFINELIQLFPSLKEEFLDEDYRDSITFQMGRFKRFIQQAIAKNDLNAFDVMVDFLTKNLPLVDKRVQNAVYLSFLGKLDFSENPDLKKRLGQHLGEAYTDIENYNNSPRNNRGTE</sequence>
<dbReference type="EMBL" id="MCAQ01000029">
    <property type="protein sequence ID" value="RKF31028.1"/>
    <property type="molecule type" value="Genomic_DNA"/>
</dbReference>
<protein>
    <recommendedName>
        <fullName evidence="1">DUF7674 domain-containing protein</fullName>
    </recommendedName>
</protein>
<evidence type="ECO:0000313" key="2">
    <source>
        <dbReference type="EMBL" id="RKF31028.1"/>
    </source>
</evidence>
<evidence type="ECO:0000313" key="3">
    <source>
        <dbReference type="Proteomes" id="UP000286402"/>
    </source>
</evidence>
<dbReference type="AlphaFoldDB" id="A0A420FDK8"/>
<dbReference type="RefSeq" id="WP_120336455.1">
    <property type="nucleotide sequence ID" value="NZ_CP070350.1"/>
</dbReference>
<keyword evidence="3" id="KW-1185">Reference proteome</keyword>